<dbReference type="CDD" id="cd01830">
    <property type="entry name" value="XynE_like"/>
    <property type="match status" value="1"/>
</dbReference>
<accession>A0A154M5G0</accession>
<reference evidence="4 6" key="1">
    <citation type="submission" date="2015-12" db="EMBL/GenBank/DDBJ databases">
        <title>Amycolatopsis regifaucium genome sequencing and assembly.</title>
        <authorList>
            <person name="Mayilraj S."/>
        </authorList>
    </citation>
    <scope>NUCLEOTIDE SEQUENCE [LARGE SCALE GENOMIC DNA]</scope>
    <source>
        <strain evidence="4 6">GY080</strain>
    </source>
</reference>
<dbReference type="RefSeq" id="WP_061985354.1">
    <property type="nucleotide sequence ID" value="NZ_FOPQ01000019.1"/>
</dbReference>
<keyword evidence="2" id="KW-0732">Signal</keyword>
<comment type="caution">
    <text evidence="4">The sequence shown here is derived from an EMBL/GenBank/DDBJ whole genome shotgun (WGS) entry which is preliminary data.</text>
</comment>
<dbReference type="PANTHER" id="PTHR43784">
    <property type="entry name" value="GDSL-LIKE LIPASE/ACYLHYDROLASE, PUTATIVE (AFU_ORTHOLOGUE AFUA_2G00820)-RELATED"/>
    <property type="match status" value="1"/>
</dbReference>
<dbReference type="InterPro" id="IPR053140">
    <property type="entry name" value="GDSL_Rv0518-like"/>
</dbReference>
<evidence type="ECO:0000256" key="1">
    <source>
        <dbReference type="SAM" id="MobiDB-lite"/>
    </source>
</evidence>
<reference evidence="5 7" key="2">
    <citation type="submission" date="2016-11" db="EMBL/GenBank/DDBJ databases">
        <title>Genome sequencing of Amycolatopsis regifaucium.</title>
        <authorList>
            <person name="Mayilraj S."/>
            <person name="Kaur N."/>
        </authorList>
    </citation>
    <scope>NUCLEOTIDE SEQUENCE [LARGE SCALE GENOMIC DNA]</scope>
    <source>
        <strain evidence="5 7">GY080</strain>
    </source>
</reference>
<dbReference type="Pfam" id="PF13472">
    <property type="entry name" value="Lipase_GDSL_2"/>
    <property type="match status" value="1"/>
</dbReference>
<dbReference type="PANTHER" id="PTHR43784:SF2">
    <property type="entry name" value="GDSL-LIKE LIPASE_ACYLHYDROLASE, PUTATIVE (AFU_ORTHOLOGUE AFUA_2G00820)-RELATED"/>
    <property type="match status" value="1"/>
</dbReference>
<evidence type="ECO:0000313" key="4">
    <source>
        <dbReference type="EMBL" id="KZB79832.1"/>
    </source>
</evidence>
<evidence type="ECO:0000313" key="5">
    <source>
        <dbReference type="EMBL" id="OKA09850.1"/>
    </source>
</evidence>
<dbReference type="AlphaFoldDB" id="A0A154M5G0"/>
<sequence>MRPNRVLPGGYSGKRLLVAAVLLLGVVPGAAAAASADQVESVTTSGWVGTWAAAPAAGVAGTDNGYPNYSIRNIVHTSAGGHEVRVRLSNAFGRTPVLFGRVTVAVAAGPDTPQAVPGTMRTLTFGGDGEITVPPGADVVSDGAALNVPRDGDLLVTTYTPTPSGPVTHHPLAMQNSYFTRDGDKAADESAAAFPERTAVWHYVSGVDVRGHGLRGSVVAIGDSITDGANSTWGANLRWPDQLADRISRHLGVLNAGISGNRLLLDGGNYGVNALARLDRDVLSQSGVRTAIVFEGINDIQQTPHQAEPGKIISALKQIANRAHDRGLRVLGATITPWKGWRSYTPELEETRQAVNRFIRTSRLFDGYLDFDAVIRDPADPQRMKPEYDSGDHLHPGDKGFTAMADAVSLPRLR</sequence>
<dbReference type="EMBL" id="LQCI01000051">
    <property type="protein sequence ID" value="KZB79832.1"/>
    <property type="molecule type" value="Genomic_DNA"/>
</dbReference>
<evidence type="ECO:0000256" key="2">
    <source>
        <dbReference type="SAM" id="SignalP"/>
    </source>
</evidence>
<evidence type="ECO:0000313" key="6">
    <source>
        <dbReference type="Proteomes" id="UP000076321"/>
    </source>
</evidence>
<feature type="region of interest" description="Disordered" evidence="1">
    <location>
        <begin position="380"/>
        <end position="400"/>
    </location>
</feature>
<dbReference type="EMBL" id="LOBU02000006">
    <property type="protein sequence ID" value="OKA09850.1"/>
    <property type="molecule type" value="Genomic_DNA"/>
</dbReference>
<dbReference type="Proteomes" id="UP000076321">
    <property type="component" value="Unassembled WGS sequence"/>
</dbReference>
<dbReference type="Gene3D" id="3.40.50.1110">
    <property type="entry name" value="SGNH hydrolase"/>
    <property type="match status" value="1"/>
</dbReference>
<name>A0A154M5G0_9PSEU</name>
<keyword evidence="4" id="KW-0378">Hydrolase</keyword>
<dbReference type="Proteomes" id="UP000186883">
    <property type="component" value="Unassembled WGS sequence"/>
</dbReference>
<gene>
    <name evidence="5" type="ORF">ATP06_0205665</name>
    <name evidence="4" type="ORF">AVL48_15745</name>
</gene>
<feature type="chain" id="PRO_5010636848" evidence="2">
    <location>
        <begin position="34"/>
        <end position="414"/>
    </location>
</feature>
<feature type="domain" description="SGNH hydrolase-type esterase" evidence="3">
    <location>
        <begin position="220"/>
        <end position="400"/>
    </location>
</feature>
<protein>
    <submittedName>
        <fullName evidence="4">SGNH hydrolase</fullName>
    </submittedName>
</protein>
<feature type="signal peptide" evidence="2">
    <location>
        <begin position="1"/>
        <end position="33"/>
    </location>
</feature>
<keyword evidence="7" id="KW-1185">Reference proteome</keyword>
<dbReference type="InterPro" id="IPR013830">
    <property type="entry name" value="SGNH_hydro"/>
</dbReference>
<dbReference type="OrthoDB" id="1828825at2"/>
<dbReference type="InterPro" id="IPR036514">
    <property type="entry name" value="SGNH_hydro_sf"/>
</dbReference>
<dbReference type="GO" id="GO:0016787">
    <property type="term" value="F:hydrolase activity"/>
    <property type="evidence" value="ECO:0007669"/>
    <property type="project" value="UniProtKB-KW"/>
</dbReference>
<proteinExistence type="predicted"/>
<evidence type="ECO:0000313" key="7">
    <source>
        <dbReference type="Proteomes" id="UP000186883"/>
    </source>
</evidence>
<organism evidence="4 6">
    <name type="scientific">Amycolatopsis regifaucium</name>
    <dbReference type="NCBI Taxonomy" id="546365"/>
    <lineage>
        <taxon>Bacteria</taxon>
        <taxon>Bacillati</taxon>
        <taxon>Actinomycetota</taxon>
        <taxon>Actinomycetes</taxon>
        <taxon>Pseudonocardiales</taxon>
        <taxon>Pseudonocardiaceae</taxon>
        <taxon>Amycolatopsis</taxon>
    </lineage>
</organism>
<feature type="compositionally biased region" description="Basic and acidic residues" evidence="1">
    <location>
        <begin position="380"/>
        <end position="398"/>
    </location>
</feature>
<dbReference type="SUPFAM" id="SSF52266">
    <property type="entry name" value="SGNH hydrolase"/>
    <property type="match status" value="1"/>
</dbReference>
<evidence type="ECO:0000259" key="3">
    <source>
        <dbReference type="Pfam" id="PF13472"/>
    </source>
</evidence>